<evidence type="ECO:0000256" key="1">
    <source>
        <dbReference type="SAM" id="MobiDB-lite"/>
    </source>
</evidence>
<keyword evidence="3" id="KW-1185">Reference proteome</keyword>
<dbReference type="EMBL" id="LXQA010145718">
    <property type="protein sequence ID" value="MCI25180.1"/>
    <property type="molecule type" value="Genomic_DNA"/>
</dbReference>
<name>A0A392QNE2_9FABA</name>
<evidence type="ECO:0008006" key="4">
    <source>
        <dbReference type="Google" id="ProtNLM"/>
    </source>
</evidence>
<proteinExistence type="predicted"/>
<feature type="non-terminal residue" evidence="2">
    <location>
        <position position="185"/>
    </location>
</feature>
<dbReference type="AlphaFoldDB" id="A0A392QNE2"/>
<dbReference type="Proteomes" id="UP000265520">
    <property type="component" value="Unassembled WGS sequence"/>
</dbReference>
<feature type="compositionally biased region" description="Basic and acidic residues" evidence="1">
    <location>
        <begin position="17"/>
        <end position="52"/>
    </location>
</feature>
<evidence type="ECO:0000313" key="2">
    <source>
        <dbReference type="EMBL" id="MCI25180.1"/>
    </source>
</evidence>
<organism evidence="2 3">
    <name type="scientific">Trifolium medium</name>
    <dbReference type="NCBI Taxonomy" id="97028"/>
    <lineage>
        <taxon>Eukaryota</taxon>
        <taxon>Viridiplantae</taxon>
        <taxon>Streptophyta</taxon>
        <taxon>Embryophyta</taxon>
        <taxon>Tracheophyta</taxon>
        <taxon>Spermatophyta</taxon>
        <taxon>Magnoliopsida</taxon>
        <taxon>eudicotyledons</taxon>
        <taxon>Gunneridae</taxon>
        <taxon>Pentapetalae</taxon>
        <taxon>rosids</taxon>
        <taxon>fabids</taxon>
        <taxon>Fabales</taxon>
        <taxon>Fabaceae</taxon>
        <taxon>Papilionoideae</taxon>
        <taxon>50 kb inversion clade</taxon>
        <taxon>NPAAA clade</taxon>
        <taxon>Hologalegina</taxon>
        <taxon>IRL clade</taxon>
        <taxon>Trifolieae</taxon>
        <taxon>Trifolium</taxon>
    </lineage>
</organism>
<reference evidence="2 3" key="1">
    <citation type="journal article" date="2018" name="Front. Plant Sci.">
        <title>Red Clover (Trifolium pratense) and Zigzag Clover (T. medium) - A Picture of Genomic Similarities and Differences.</title>
        <authorList>
            <person name="Dluhosova J."/>
            <person name="Istvanek J."/>
            <person name="Nedelnik J."/>
            <person name="Repkova J."/>
        </authorList>
    </citation>
    <scope>NUCLEOTIDE SEQUENCE [LARGE SCALE GENOMIC DNA]</scope>
    <source>
        <strain evidence="3">cv. 10/8</strain>
        <tissue evidence="2">Leaf</tissue>
    </source>
</reference>
<comment type="caution">
    <text evidence="2">The sequence shown here is derived from an EMBL/GenBank/DDBJ whole genome shotgun (WGS) entry which is preliminary data.</text>
</comment>
<accession>A0A392QNE2</accession>
<feature type="region of interest" description="Disordered" evidence="1">
    <location>
        <begin position="17"/>
        <end position="64"/>
    </location>
</feature>
<evidence type="ECO:0000313" key="3">
    <source>
        <dbReference type="Proteomes" id="UP000265520"/>
    </source>
</evidence>
<feature type="non-terminal residue" evidence="2">
    <location>
        <position position="1"/>
    </location>
</feature>
<sequence>DAFFEKAQKYIAYEEKQMAAEVRRPKGQEKDEGGPSRRGNERRKEREVRESKPPPSKFTGYTPLNAPSERILVEVSSADFRKAGIRFPKQLPVKPNMDKSKYCRYHRSYGHVTEDCVHLKDAIEILIQKGYARKYVKEGDRETNEAQMAIDAPATDDEENRTVVPTTFAITRLDDFLPPCDPDEE</sequence>
<protein>
    <recommendedName>
        <fullName evidence="4">Gag-pol polyprotein</fullName>
    </recommendedName>
</protein>